<dbReference type="GO" id="GO:0005815">
    <property type="term" value="C:microtubule organizing center"/>
    <property type="evidence" value="ECO:0007669"/>
    <property type="project" value="TreeGrafter"/>
</dbReference>
<keyword evidence="4" id="KW-1185">Reference proteome</keyword>
<dbReference type="SUPFAM" id="SSF89837">
    <property type="entry name" value="Doublecortin (DC)"/>
    <property type="match status" value="1"/>
</dbReference>
<dbReference type="EMBL" id="JPKZ01001930">
    <property type="protein sequence ID" value="KHN79227.1"/>
    <property type="molecule type" value="Genomic_DNA"/>
</dbReference>
<dbReference type="Pfam" id="PF03607">
    <property type="entry name" value="DCX"/>
    <property type="match status" value="1"/>
</dbReference>
<dbReference type="PROSITE" id="PS50309">
    <property type="entry name" value="DC"/>
    <property type="match status" value="1"/>
</dbReference>
<reference evidence="3 4" key="1">
    <citation type="submission" date="2014-11" db="EMBL/GenBank/DDBJ databases">
        <title>Genetic blueprint of the zoonotic pathogen Toxocara canis.</title>
        <authorList>
            <person name="Zhu X.-Q."/>
            <person name="Korhonen P.K."/>
            <person name="Cai H."/>
            <person name="Young N.D."/>
            <person name="Nejsum P."/>
            <person name="von Samson-Himmelstjerna G."/>
            <person name="Boag P.R."/>
            <person name="Tan P."/>
            <person name="Li Q."/>
            <person name="Min J."/>
            <person name="Yang Y."/>
            <person name="Wang X."/>
            <person name="Fang X."/>
            <person name="Hall R.S."/>
            <person name="Hofmann A."/>
            <person name="Sternberg P.W."/>
            <person name="Jex A.R."/>
            <person name="Gasser R.B."/>
        </authorList>
    </citation>
    <scope>NUCLEOTIDE SEQUENCE [LARGE SCALE GENOMIC DNA]</scope>
    <source>
        <strain evidence="3">PN_DK_2014</strain>
    </source>
</reference>
<dbReference type="GO" id="GO:0035556">
    <property type="term" value="P:intracellular signal transduction"/>
    <property type="evidence" value="ECO:0007669"/>
    <property type="project" value="InterPro"/>
</dbReference>
<dbReference type="SMART" id="SM00537">
    <property type="entry name" value="DCX"/>
    <property type="match status" value="1"/>
</dbReference>
<feature type="compositionally biased region" description="Basic and acidic residues" evidence="1">
    <location>
        <begin position="219"/>
        <end position="250"/>
    </location>
</feature>
<evidence type="ECO:0000259" key="2">
    <source>
        <dbReference type="PROSITE" id="PS50309"/>
    </source>
</evidence>
<evidence type="ECO:0000313" key="4">
    <source>
        <dbReference type="Proteomes" id="UP000031036"/>
    </source>
</evidence>
<name>A0A0B2VCR3_TOXCA</name>
<feature type="domain" description="Doublecortin" evidence="2">
    <location>
        <begin position="34"/>
        <end position="115"/>
    </location>
</feature>
<feature type="region of interest" description="Disordered" evidence="1">
    <location>
        <begin position="1"/>
        <end position="21"/>
    </location>
</feature>
<dbReference type="InterPro" id="IPR036572">
    <property type="entry name" value="Doublecortin_dom_sf"/>
</dbReference>
<dbReference type="OrthoDB" id="1738954at2759"/>
<feature type="region of interest" description="Disordered" evidence="1">
    <location>
        <begin position="219"/>
        <end position="266"/>
    </location>
</feature>
<sequence length="279" mass="31578">MHASKPHSYGSKPNGDSGIDVGTTPQVDFNYRGLKVTIFKNGEAHDIGTTVVVSRHQFKHWITFLDYLSKKLKMLGPVHKIFTTDGLPIRQFENLRNGGHYVAVSHGSFIPIKYGTAIVDGDKEKEIYEKLARGILSRTRNIARRNRWNTDPHYVTKDVSSLDSAESVDIYLKKCGYGTRTGLPFPLDGVGVFHPHQELPHIPLSISAPKTLALDRCTKAVSDSEKDEPEDKPNGDDERIVLRRHDDKEPTQTGPKPIHQRPRYDPDFVDFDFFPNIMF</sequence>
<dbReference type="Gene3D" id="3.10.20.230">
    <property type="entry name" value="Doublecortin domain"/>
    <property type="match status" value="1"/>
</dbReference>
<comment type="caution">
    <text evidence="3">The sequence shown here is derived from an EMBL/GenBank/DDBJ whole genome shotgun (WGS) entry which is preliminary data.</text>
</comment>
<dbReference type="InterPro" id="IPR003533">
    <property type="entry name" value="Doublecortin_dom"/>
</dbReference>
<gene>
    <name evidence="3" type="ORF">Tcan_11889</name>
</gene>
<dbReference type="PANTHER" id="PTHR23004:SF22">
    <property type="entry name" value="DOUBLECORTIN DOMAIN-CONTAINING PROTEIN"/>
    <property type="match status" value="1"/>
</dbReference>
<dbReference type="Proteomes" id="UP000031036">
    <property type="component" value="Unassembled WGS sequence"/>
</dbReference>
<dbReference type="GO" id="GO:0005874">
    <property type="term" value="C:microtubule"/>
    <property type="evidence" value="ECO:0007669"/>
    <property type="project" value="TreeGrafter"/>
</dbReference>
<accession>A0A0B2VCR3</accession>
<dbReference type="CDD" id="cd01617">
    <property type="entry name" value="DCX"/>
    <property type="match status" value="1"/>
</dbReference>
<dbReference type="PANTHER" id="PTHR23004">
    <property type="entry name" value="DOUBLECORTIN DOMAIN CONTAINING 2"/>
    <property type="match status" value="1"/>
</dbReference>
<evidence type="ECO:0000256" key="1">
    <source>
        <dbReference type="SAM" id="MobiDB-lite"/>
    </source>
</evidence>
<protein>
    <recommendedName>
        <fullName evidence="2">Doublecortin domain-containing protein</fullName>
    </recommendedName>
</protein>
<organism evidence="3 4">
    <name type="scientific">Toxocara canis</name>
    <name type="common">Canine roundworm</name>
    <dbReference type="NCBI Taxonomy" id="6265"/>
    <lineage>
        <taxon>Eukaryota</taxon>
        <taxon>Metazoa</taxon>
        <taxon>Ecdysozoa</taxon>
        <taxon>Nematoda</taxon>
        <taxon>Chromadorea</taxon>
        <taxon>Rhabditida</taxon>
        <taxon>Spirurina</taxon>
        <taxon>Ascaridomorpha</taxon>
        <taxon>Ascaridoidea</taxon>
        <taxon>Toxocaridae</taxon>
        <taxon>Toxocara</taxon>
    </lineage>
</organism>
<proteinExistence type="predicted"/>
<evidence type="ECO:0000313" key="3">
    <source>
        <dbReference type="EMBL" id="KHN79227.1"/>
    </source>
</evidence>
<dbReference type="AlphaFoldDB" id="A0A0B2VCR3"/>